<evidence type="ECO:0000313" key="2">
    <source>
        <dbReference type="WBParaSite" id="SCUD_0000900001-mRNA-1"/>
    </source>
</evidence>
<dbReference type="PANTHER" id="PTHR47027:SF20">
    <property type="entry name" value="REVERSE TRANSCRIPTASE-LIKE PROTEIN WITH RNA-DIRECTED DNA POLYMERASE DOMAIN"/>
    <property type="match status" value="1"/>
</dbReference>
<accession>A0A183K1Y7</accession>
<dbReference type="AlphaFoldDB" id="A0A183K1Y7"/>
<organism evidence="2">
    <name type="scientific">Schistosoma curassoni</name>
    <dbReference type="NCBI Taxonomy" id="6186"/>
    <lineage>
        <taxon>Eukaryota</taxon>
        <taxon>Metazoa</taxon>
        <taxon>Spiralia</taxon>
        <taxon>Lophotrochozoa</taxon>
        <taxon>Platyhelminthes</taxon>
        <taxon>Trematoda</taxon>
        <taxon>Digenea</taxon>
        <taxon>Strigeidida</taxon>
        <taxon>Schistosomatoidea</taxon>
        <taxon>Schistosomatidae</taxon>
        <taxon>Schistosoma</taxon>
    </lineage>
</organism>
<dbReference type="Pfam" id="PF00078">
    <property type="entry name" value="RVT_1"/>
    <property type="match status" value="1"/>
</dbReference>
<proteinExistence type="predicted"/>
<dbReference type="PANTHER" id="PTHR47027">
    <property type="entry name" value="REVERSE TRANSCRIPTASE DOMAIN-CONTAINING PROTEIN"/>
    <property type="match status" value="1"/>
</dbReference>
<sequence length="203" mass="23211">MSITQIKSGKTAGTDNIRPEIMKSDVELTANMLHILFREIRAEEKVPLTYWKRKGYLNKCVNYRDITLLSVSGKVFNRVLLNRLKDSVDTQLQDQQAGLRKDRPYINQTATLRIIVEQPIEWNSSLYISFIDHEKVFDSMDRRTLWKLPRHYGIPEKIVSIIRNSCDGLQCDLVHSGHFTDASQVVIGVTLLLNLILPLSSGG</sequence>
<dbReference type="InterPro" id="IPR000477">
    <property type="entry name" value="RT_dom"/>
</dbReference>
<dbReference type="WBParaSite" id="SCUD_0000900001-mRNA-1">
    <property type="protein sequence ID" value="SCUD_0000900001-mRNA-1"/>
    <property type="gene ID" value="SCUD_0000900001"/>
</dbReference>
<dbReference type="STRING" id="6186.A0A183K1Y7"/>
<name>A0A183K1Y7_9TREM</name>
<evidence type="ECO:0000259" key="1">
    <source>
        <dbReference type="Pfam" id="PF00078"/>
    </source>
</evidence>
<feature type="domain" description="Reverse transcriptase" evidence="1">
    <location>
        <begin position="60"/>
        <end position="164"/>
    </location>
</feature>
<reference evidence="2" key="1">
    <citation type="submission" date="2016-06" db="UniProtKB">
        <authorList>
            <consortium name="WormBaseParasite"/>
        </authorList>
    </citation>
    <scope>IDENTIFICATION</scope>
</reference>
<protein>
    <submittedName>
        <fullName evidence="2">Reverse transcriptase domain-containing protein</fullName>
    </submittedName>
</protein>